<dbReference type="AlphaFoldDB" id="A0A397S0R9"/>
<dbReference type="InParanoid" id="A0A397S0R9"/>
<sequence>MAQSLVAGTSKFHIYSSFNLSSDDVSALSLLYAPLIGNDAFTLYMGLSALLNRNNLKSEEIIHQDLFDIYSLKPVDFLKSKNKLEGIGLLLTYEKNGDYIYVLLPPLSPKNFIKDAIYGLYLYSKVRKETYEFIKNHFSIEKPEVSGYKEITKSFDEVYSSRVNSDETFEKFSYILGKNPTNYLEIKNATFDFEKFTKEINEDFLEAGIDNTFKEQIIKLSFVYLFNEHDMATLFMDSINKNGFFDYRILKKKANVLFEYRRNMNAPKLVEKENLDGKPSDLISFLDNASPSQVLQMVNPNYPSTYLSTIDEIYNTISLPRGVINCMIIKTLRDKGGELPPVTYFKKVAESWITDNVLSTKDAVQYITTAKELQRPKSKKDREFSSESKTKVVWEEA</sequence>
<dbReference type="EMBL" id="QXEV01000011">
    <property type="protein sequence ID" value="RIA75784.1"/>
    <property type="molecule type" value="Genomic_DNA"/>
</dbReference>
<dbReference type="FunCoup" id="A0A397S0R9">
    <property type="interactions" value="16"/>
</dbReference>
<dbReference type="GO" id="GO:0004386">
    <property type="term" value="F:helicase activity"/>
    <property type="evidence" value="ECO:0007669"/>
    <property type="project" value="UniProtKB-KW"/>
</dbReference>
<dbReference type="Pfam" id="PF25888">
    <property type="entry name" value="WHD_DnaB"/>
    <property type="match status" value="1"/>
</dbReference>
<protein>
    <submittedName>
        <fullName evidence="3">Replicative DNA helicase loader DnaB</fullName>
    </submittedName>
</protein>
<keyword evidence="3" id="KW-0067">ATP-binding</keyword>
<proteinExistence type="predicted"/>
<feature type="region of interest" description="Disordered" evidence="1">
    <location>
        <begin position="376"/>
        <end position="397"/>
    </location>
</feature>
<keyword evidence="3" id="KW-0347">Helicase</keyword>
<keyword evidence="3" id="KW-0378">Hydrolase</keyword>
<gene>
    <name evidence="3" type="ORF">EI71_01191</name>
</gene>
<feature type="domain" description="Replicative helicase loading/DNA remodeling protein DnaB N-terminal winged helix" evidence="2">
    <location>
        <begin position="10"/>
        <end position="236"/>
    </location>
</feature>
<evidence type="ECO:0000256" key="1">
    <source>
        <dbReference type="SAM" id="MobiDB-lite"/>
    </source>
</evidence>
<name>A0A397S0R9_9MOLU</name>
<reference evidence="3 4" key="1">
    <citation type="submission" date="2018-08" db="EMBL/GenBank/DDBJ databases">
        <title>Genomic Encyclopedia of Archaeal and Bacterial Type Strains, Phase II (KMG-II): from individual species to whole genera.</title>
        <authorList>
            <person name="Goeker M."/>
        </authorList>
    </citation>
    <scope>NUCLEOTIDE SEQUENCE [LARGE SCALE GENOMIC DNA]</scope>
    <source>
        <strain evidence="3 4">ATCC 27112</strain>
    </source>
</reference>
<comment type="caution">
    <text evidence="3">The sequence shown here is derived from an EMBL/GenBank/DDBJ whole genome shotgun (WGS) entry which is preliminary data.</text>
</comment>
<dbReference type="Proteomes" id="UP000266506">
    <property type="component" value="Unassembled WGS sequence"/>
</dbReference>
<keyword evidence="4" id="KW-1185">Reference proteome</keyword>
<organism evidence="3 4">
    <name type="scientific">Anaeroplasma bactoclasticum</name>
    <dbReference type="NCBI Taxonomy" id="2088"/>
    <lineage>
        <taxon>Bacteria</taxon>
        <taxon>Bacillati</taxon>
        <taxon>Mycoplasmatota</taxon>
        <taxon>Mollicutes</taxon>
        <taxon>Anaeroplasmatales</taxon>
        <taxon>Anaeroplasmataceae</taxon>
        <taxon>Anaeroplasma</taxon>
    </lineage>
</organism>
<evidence type="ECO:0000313" key="4">
    <source>
        <dbReference type="Proteomes" id="UP000266506"/>
    </source>
</evidence>
<evidence type="ECO:0000313" key="3">
    <source>
        <dbReference type="EMBL" id="RIA75784.1"/>
    </source>
</evidence>
<keyword evidence="3" id="KW-0547">Nucleotide-binding</keyword>
<dbReference type="InterPro" id="IPR058660">
    <property type="entry name" value="WHD_DnaB"/>
</dbReference>
<dbReference type="RefSeq" id="WP_119016328.1">
    <property type="nucleotide sequence ID" value="NZ_QXEV01000011.1"/>
</dbReference>
<accession>A0A397S0R9</accession>
<evidence type="ECO:0000259" key="2">
    <source>
        <dbReference type="Pfam" id="PF25888"/>
    </source>
</evidence>
<dbReference type="OrthoDB" id="384022at2"/>